<evidence type="ECO:0000313" key="1">
    <source>
        <dbReference type="EMBL" id="MDA3733587.1"/>
    </source>
</evidence>
<organism evidence="1 2">
    <name type="scientific">Holtiella tumoricola</name>
    <dbReference type="NCBI Taxonomy" id="3018743"/>
    <lineage>
        <taxon>Bacteria</taxon>
        <taxon>Bacillati</taxon>
        <taxon>Bacillota</taxon>
        <taxon>Clostridia</taxon>
        <taxon>Lachnospirales</taxon>
        <taxon>Cellulosilyticaceae</taxon>
        <taxon>Holtiella</taxon>
    </lineage>
</organism>
<evidence type="ECO:0000313" key="2">
    <source>
        <dbReference type="Proteomes" id="UP001169242"/>
    </source>
</evidence>
<keyword evidence="2" id="KW-1185">Reference proteome</keyword>
<dbReference type="Proteomes" id="UP001169242">
    <property type="component" value="Unassembled WGS sequence"/>
</dbReference>
<dbReference type="AlphaFoldDB" id="A0AA42DS53"/>
<accession>A0AA42DS53</accession>
<proteinExistence type="predicted"/>
<reference evidence="1" key="1">
    <citation type="journal article" date="2023" name="Int. J. Syst. Evol. Microbiol.">
        <title>&lt;i&gt;Holtiella tumoricola&lt;/i&gt; gen. nov. sp. nov., isolated from a human clinical sample.</title>
        <authorList>
            <person name="Allen-Vercoe E."/>
            <person name="Daigneault M.C."/>
            <person name="Vancuren S.J."/>
            <person name="Cochrane K."/>
            <person name="O'Neal L.L."/>
            <person name="Sankaranarayanan K."/>
            <person name="Lawson P.A."/>
        </authorList>
    </citation>
    <scope>NUCLEOTIDE SEQUENCE</scope>
    <source>
        <strain evidence="1">CC70A</strain>
    </source>
</reference>
<gene>
    <name evidence="1" type="ORF">PBV87_19090</name>
</gene>
<protein>
    <submittedName>
        <fullName evidence="1">Uncharacterized protein</fullName>
    </submittedName>
</protein>
<name>A0AA42DS53_9FIRM</name>
<dbReference type="EMBL" id="JAQIFT010000066">
    <property type="protein sequence ID" value="MDA3733587.1"/>
    <property type="molecule type" value="Genomic_DNA"/>
</dbReference>
<dbReference type="RefSeq" id="WP_271013392.1">
    <property type="nucleotide sequence ID" value="NZ_JAQIFT010000066.1"/>
</dbReference>
<sequence length="399" mass="46296">MPYINPFKKYQSNYDTSPILCSSLEFLIDLNKELDRSILEVFPIKSPNAILKVESSNQLLEAYSYIDKCSNKLDIVTTFSNVKFQGFTQNNELIFSITPKEQASPIIATCILNADNQFFNIFSLRKYAHFLMCEGIFELLEPIIKLMLCKFQNDIKQFRLLTTDAYYLRAITSTLYRNYDNNIILYVVLNTLHQINSDNSKQLIISNYILDSSQLFLYISTLQPEYIPNLGNLYFGVMISNNELAEGSVRIELHYRFSTSNNKYSFGCLPSLDDPYIVFDHKTSILKAVEKLTSLKNLIFEKNIMHDYIQELSNITVFTEEIAYSLLKKINQTKNTTISPKFKSTLAQWKSDIFVKNTYSLIEGLNIISNLSETIDDKIALERIYYKLLLELVHKKKYT</sequence>
<comment type="caution">
    <text evidence="1">The sequence shown here is derived from an EMBL/GenBank/DDBJ whole genome shotgun (WGS) entry which is preliminary data.</text>
</comment>